<keyword evidence="4" id="KW-1185">Reference proteome</keyword>
<feature type="signal peptide" evidence="2">
    <location>
        <begin position="1"/>
        <end position="23"/>
    </location>
</feature>
<evidence type="ECO:0000313" key="3">
    <source>
        <dbReference type="EMBL" id="MFD1737750.1"/>
    </source>
</evidence>
<comment type="caution">
    <text evidence="3">The sequence shown here is derived from an EMBL/GenBank/DDBJ whole genome shotgun (WGS) entry which is preliminary data.</text>
</comment>
<dbReference type="EMBL" id="JBHUEM010000023">
    <property type="protein sequence ID" value="MFD1737750.1"/>
    <property type="molecule type" value="Genomic_DNA"/>
</dbReference>
<organism evidence="3 4">
    <name type="scientific">Bacillus salitolerans</name>
    <dbReference type="NCBI Taxonomy" id="1437434"/>
    <lineage>
        <taxon>Bacteria</taxon>
        <taxon>Bacillati</taxon>
        <taxon>Bacillota</taxon>
        <taxon>Bacilli</taxon>
        <taxon>Bacillales</taxon>
        <taxon>Bacillaceae</taxon>
        <taxon>Bacillus</taxon>
    </lineage>
</organism>
<feature type="region of interest" description="Disordered" evidence="1">
    <location>
        <begin position="212"/>
        <end position="242"/>
    </location>
</feature>
<feature type="chain" id="PRO_5046282509" evidence="2">
    <location>
        <begin position="24"/>
        <end position="242"/>
    </location>
</feature>
<sequence>MKKPLLLVGIAFLSLLTACQYEAFSDDEEFYSENGKAIHLTERNETYNENNLRDGKDNDIGTKFGFVRHQKSPIPGDRDEYYFDDMPALDREKVADIISKMAVLLPNVNDVATLVTDEEVLVAYETDSANRFETADQIKKTAISVVPRYFHVYVSDNPRMIREIEKYGQLDSNSRDIDSILDVTIKEMLNDPQGRKLNDGENANGEAINEINEGNDEDLNQSNPGKSPVNMYNRDARNTNNR</sequence>
<name>A0ABW4LRF3_9BACI</name>
<proteinExistence type="predicted"/>
<protein>
    <submittedName>
        <fullName evidence="3">YhcN/YlaJ family sporulation lipoprotein</fullName>
    </submittedName>
</protein>
<evidence type="ECO:0000313" key="4">
    <source>
        <dbReference type="Proteomes" id="UP001597214"/>
    </source>
</evidence>
<dbReference type="RefSeq" id="WP_377928970.1">
    <property type="nucleotide sequence ID" value="NZ_JBHUEM010000023.1"/>
</dbReference>
<gene>
    <name evidence="3" type="ORF">ACFSCX_14535</name>
</gene>
<accession>A0ABW4LRF3</accession>
<dbReference type="Proteomes" id="UP001597214">
    <property type="component" value="Unassembled WGS sequence"/>
</dbReference>
<dbReference type="PROSITE" id="PS51257">
    <property type="entry name" value="PROKAR_LIPOPROTEIN"/>
    <property type="match status" value="1"/>
</dbReference>
<keyword evidence="3" id="KW-0449">Lipoprotein</keyword>
<reference evidence="4" key="1">
    <citation type="journal article" date="2019" name="Int. J. Syst. Evol. Microbiol.">
        <title>The Global Catalogue of Microorganisms (GCM) 10K type strain sequencing project: providing services to taxonomists for standard genome sequencing and annotation.</title>
        <authorList>
            <consortium name="The Broad Institute Genomics Platform"/>
            <consortium name="The Broad Institute Genome Sequencing Center for Infectious Disease"/>
            <person name="Wu L."/>
            <person name="Ma J."/>
        </authorList>
    </citation>
    <scope>NUCLEOTIDE SEQUENCE [LARGE SCALE GENOMIC DNA]</scope>
    <source>
        <strain evidence="4">CCUG 49339</strain>
    </source>
</reference>
<dbReference type="Pfam" id="PF09580">
    <property type="entry name" value="Spore_YhcN_YlaJ"/>
    <property type="match status" value="1"/>
</dbReference>
<evidence type="ECO:0000256" key="1">
    <source>
        <dbReference type="SAM" id="MobiDB-lite"/>
    </source>
</evidence>
<evidence type="ECO:0000256" key="2">
    <source>
        <dbReference type="SAM" id="SignalP"/>
    </source>
</evidence>
<dbReference type="InterPro" id="IPR019076">
    <property type="entry name" value="Spore_lipoprot_YhcN/YlaJ-like"/>
</dbReference>
<keyword evidence="2" id="KW-0732">Signal</keyword>